<reference evidence="3 4" key="1">
    <citation type="submission" date="2019-03" db="EMBL/GenBank/DDBJ databases">
        <title>Genomic Encyclopedia of Type Strains, Phase IV (KMG-IV): sequencing the most valuable type-strain genomes for metagenomic binning, comparative biology and taxonomic classification.</title>
        <authorList>
            <person name="Goeker M."/>
        </authorList>
    </citation>
    <scope>NUCLEOTIDE SEQUENCE [LARGE SCALE GENOMIC DNA]</scope>
    <source>
        <strain evidence="3 4">DSM 2132</strain>
    </source>
</reference>
<comment type="caution">
    <text evidence="3">The sequence shown here is derived from an EMBL/GenBank/DDBJ whole genome shotgun (WGS) entry which is preliminary data.</text>
</comment>
<protein>
    <submittedName>
        <fullName evidence="3">Pimeloyl-ACP methyl ester carboxylesterase</fullName>
    </submittedName>
</protein>
<evidence type="ECO:0000256" key="1">
    <source>
        <dbReference type="SAM" id="MobiDB-lite"/>
    </source>
</evidence>
<evidence type="ECO:0000313" key="4">
    <source>
        <dbReference type="Proteomes" id="UP000295399"/>
    </source>
</evidence>
<dbReference type="Gene3D" id="3.40.50.1820">
    <property type="entry name" value="alpha/beta hydrolase"/>
    <property type="match status" value="1"/>
</dbReference>
<evidence type="ECO:0000259" key="2">
    <source>
        <dbReference type="Pfam" id="PF00561"/>
    </source>
</evidence>
<dbReference type="PANTHER" id="PTHR43689:SF8">
    <property type="entry name" value="ALPHA_BETA-HYDROLASES SUPERFAMILY PROTEIN"/>
    <property type="match status" value="1"/>
</dbReference>
<dbReference type="Pfam" id="PF00561">
    <property type="entry name" value="Abhydrolase_1"/>
    <property type="match status" value="1"/>
</dbReference>
<keyword evidence="4" id="KW-1185">Reference proteome</keyword>
<dbReference type="InterPro" id="IPR029058">
    <property type="entry name" value="AB_hydrolase_fold"/>
</dbReference>
<name>A0A4R2PF90_RHOSA</name>
<dbReference type="PRINTS" id="PR00111">
    <property type="entry name" value="ABHYDROLASE"/>
</dbReference>
<dbReference type="RefSeq" id="WP_165878813.1">
    <property type="nucleotide sequence ID" value="NZ_JACIGF010000006.1"/>
</dbReference>
<dbReference type="PANTHER" id="PTHR43689">
    <property type="entry name" value="HYDROLASE"/>
    <property type="match status" value="1"/>
</dbReference>
<sequence length="351" mass="37050">MIKAVARIIGYGLLAALVLLAVATAVLYTPSLSREAAVARYAAPGSRFLDLGEAGVAHVRVQGAAAAPPVVLLHGSNANLFTWQPWSDHLDGIRLITLDLPAHGLTGATPAGDYSRAGAVDFVAAVLDRLGVERAVIGGNSRGGAVAAAFAAQFPERVAGLLLVDASGLYTQAYLDSQEGGDDPALIYRLVTLPGVRHLITRLTPKFLIRDGLESAVVDPAVMTPERVTRYYDMIRMAGTRRATLARFGGALPPAVDADRLTMPTLIQWGAQDQFIPVSLAHLWHARLADSRLAIYERVGHLPMIEIPARSAADVQAFLDEIGWVAPRPAGATPGTAPAPLDEAEAARSGQ</sequence>
<dbReference type="SUPFAM" id="SSF53474">
    <property type="entry name" value="alpha/beta-Hydrolases"/>
    <property type="match status" value="1"/>
</dbReference>
<dbReference type="InterPro" id="IPR000073">
    <property type="entry name" value="AB_hydrolase_1"/>
</dbReference>
<accession>A0A4R2PF90</accession>
<dbReference type="EMBL" id="SLXO01000006">
    <property type="protein sequence ID" value="TCP33952.1"/>
    <property type="molecule type" value="Genomic_DNA"/>
</dbReference>
<organism evidence="3 4">
    <name type="scientific">Rhodothalassium salexigens DSM 2132</name>
    <dbReference type="NCBI Taxonomy" id="1188247"/>
    <lineage>
        <taxon>Bacteria</taxon>
        <taxon>Pseudomonadati</taxon>
        <taxon>Pseudomonadota</taxon>
        <taxon>Alphaproteobacteria</taxon>
        <taxon>Rhodothalassiales</taxon>
        <taxon>Rhodothalassiaceae</taxon>
        <taxon>Rhodothalassium</taxon>
    </lineage>
</organism>
<dbReference type="FunCoup" id="A0A4R2PF90">
    <property type="interactions" value="427"/>
</dbReference>
<dbReference type="InParanoid" id="A0A4R2PF90"/>
<gene>
    <name evidence="3" type="ORF">EV659_106110</name>
</gene>
<evidence type="ECO:0000313" key="3">
    <source>
        <dbReference type="EMBL" id="TCP33952.1"/>
    </source>
</evidence>
<proteinExistence type="predicted"/>
<feature type="domain" description="AB hydrolase-1" evidence="2">
    <location>
        <begin position="68"/>
        <end position="306"/>
    </location>
</feature>
<dbReference type="Proteomes" id="UP000295399">
    <property type="component" value="Unassembled WGS sequence"/>
</dbReference>
<feature type="region of interest" description="Disordered" evidence="1">
    <location>
        <begin position="329"/>
        <end position="351"/>
    </location>
</feature>
<dbReference type="AlphaFoldDB" id="A0A4R2PF90"/>
<feature type="compositionally biased region" description="Low complexity" evidence="1">
    <location>
        <begin position="329"/>
        <end position="340"/>
    </location>
</feature>